<evidence type="ECO:0000256" key="2">
    <source>
        <dbReference type="ARBA" id="ARBA00005722"/>
    </source>
</evidence>
<keyword evidence="7" id="KW-1185">Reference proteome</keyword>
<evidence type="ECO:0000256" key="4">
    <source>
        <dbReference type="ARBA" id="ARBA00023136"/>
    </source>
</evidence>
<accession>A0A975DGW6</accession>
<dbReference type="AlphaFoldDB" id="A0A975DGW6"/>
<dbReference type="Pfam" id="PF06629">
    <property type="entry name" value="MipA"/>
    <property type="match status" value="1"/>
</dbReference>
<evidence type="ECO:0000313" key="7">
    <source>
        <dbReference type="Proteomes" id="UP000664904"/>
    </source>
</evidence>
<dbReference type="EMBL" id="CP072133">
    <property type="protein sequence ID" value="QTH71344.1"/>
    <property type="molecule type" value="Genomic_DNA"/>
</dbReference>
<dbReference type="GO" id="GO:0009279">
    <property type="term" value="C:cell outer membrane"/>
    <property type="evidence" value="ECO:0007669"/>
    <property type="project" value="UniProtKB-SubCell"/>
</dbReference>
<keyword evidence="4" id="KW-0472">Membrane</keyword>
<comment type="subcellular location">
    <subcellularLocation>
        <location evidence="1">Cell outer membrane</location>
    </subcellularLocation>
</comment>
<gene>
    <name evidence="6" type="ORF">J5O05_16395</name>
</gene>
<evidence type="ECO:0000256" key="3">
    <source>
        <dbReference type="ARBA" id="ARBA00022729"/>
    </source>
</evidence>
<reference evidence="6" key="1">
    <citation type="submission" date="2021-03" db="EMBL/GenBank/DDBJ databases">
        <title>Complete Genome of Pseudoalteromonas xiamenensis STKMTI.2, a new potential marine bacterium producing anti-Vibrio compounds.</title>
        <authorList>
            <person name="Handayani D.P."/>
            <person name="Isnansetyo A."/>
            <person name="Istiqomah I."/>
            <person name="Jumina J."/>
        </authorList>
    </citation>
    <scope>NUCLEOTIDE SEQUENCE</scope>
    <source>
        <strain evidence="6">STKMTI.2</strain>
    </source>
</reference>
<dbReference type="PANTHER" id="PTHR38776:SF1">
    <property type="entry name" value="MLTA-INTERACTING PROTEIN-RELATED"/>
    <property type="match status" value="1"/>
</dbReference>
<protein>
    <submittedName>
        <fullName evidence="6">MipA/OmpV family protein</fullName>
    </submittedName>
</protein>
<dbReference type="KEGG" id="pxi:J5O05_16395"/>
<evidence type="ECO:0000256" key="5">
    <source>
        <dbReference type="ARBA" id="ARBA00023237"/>
    </source>
</evidence>
<organism evidence="6 7">
    <name type="scientific">Pseudoalteromonas xiamenensis</name>
    <dbReference type="NCBI Taxonomy" id="882626"/>
    <lineage>
        <taxon>Bacteria</taxon>
        <taxon>Pseudomonadati</taxon>
        <taxon>Pseudomonadota</taxon>
        <taxon>Gammaproteobacteria</taxon>
        <taxon>Alteromonadales</taxon>
        <taxon>Pseudoalteromonadaceae</taxon>
        <taxon>Pseudoalteromonas</taxon>
    </lineage>
</organism>
<name>A0A975DGW6_9GAMM</name>
<dbReference type="Proteomes" id="UP000664904">
    <property type="component" value="Chromosome"/>
</dbReference>
<keyword evidence="5" id="KW-0998">Cell outer membrane</keyword>
<proteinExistence type="inferred from homology"/>
<dbReference type="InterPro" id="IPR010583">
    <property type="entry name" value="MipA"/>
</dbReference>
<keyword evidence="3" id="KW-0732">Signal</keyword>
<dbReference type="RefSeq" id="WP_208842985.1">
    <property type="nucleotide sequence ID" value="NZ_CP072133.1"/>
</dbReference>
<evidence type="ECO:0000256" key="1">
    <source>
        <dbReference type="ARBA" id="ARBA00004442"/>
    </source>
</evidence>
<evidence type="ECO:0000313" key="6">
    <source>
        <dbReference type="EMBL" id="QTH71344.1"/>
    </source>
</evidence>
<sequence length="265" mass="30167">MAFTSQASNRLYADNNLDSSDGFLWDWTFGAEYYHEAPFLVGLKNDNNGLEFNVNLALSYNDFYLDFDQSQLTGGAVLGYKLFDSEPWTLDIIAVQLQSGFDEYGGAIYSGPLIKELEGITPRQADYDAGLRLTRTNGDTQLNLEILHDIAGAHQSLIVSTFISHIRPWKNWEFRSGVGLSYYPKTYTNYYFGVTPEEARAFRPVFEASNAFAMQFEFHAEYPLSRHWVFLGGWLTTWFSSGIGDSPLVEQPYQHKAKVGIRYVF</sequence>
<dbReference type="PANTHER" id="PTHR38776">
    <property type="entry name" value="MLTA-INTERACTING PROTEIN-RELATED"/>
    <property type="match status" value="1"/>
</dbReference>
<comment type="similarity">
    <text evidence="2">Belongs to the MipA/OmpV family.</text>
</comment>